<protein>
    <recommendedName>
        <fullName evidence="3">HTH psq-type domain-containing protein</fullName>
    </recommendedName>
</protein>
<name>A0A9N9X9F5_DIABA</name>
<gene>
    <name evidence="4" type="ORF">DIABBA_LOCUS3958</name>
</gene>
<reference evidence="4" key="1">
    <citation type="submission" date="2022-01" db="EMBL/GenBank/DDBJ databases">
        <authorList>
            <person name="King R."/>
        </authorList>
    </citation>
    <scope>NUCLEOTIDE SEQUENCE</scope>
</reference>
<evidence type="ECO:0000259" key="3">
    <source>
        <dbReference type="Pfam" id="PF05225"/>
    </source>
</evidence>
<evidence type="ECO:0000313" key="5">
    <source>
        <dbReference type="Proteomes" id="UP001153709"/>
    </source>
</evidence>
<feature type="domain" description="HTH psq-type" evidence="3">
    <location>
        <begin position="36"/>
        <end position="70"/>
    </location>
</feature>
<dbReference type="EMBL" id="OU898277">
    <property type="protein sequence ID" value="CAG9830235.1"/>
    <property type="molecule type" value="Genomic_DNA"/>
</dbReference>
<dbReference type="SUPFAM" id="SSF46689">
    <property type="entry name" value="Homeodomain-like"/>
    <property type="match status" value="1"/>
</dbReference>
<organism evidence="4 5">
    <name type="scientific">Diabrotica balteata</name>
    <name type="common">Banded cucumber beetle</name>
    <dbReference type="NCBI Taxonomy" id="107213"/>
    <lineage>
        <taxon>Eukaryota</taxon>
        <taxon>Metazoa</taxon>
        <taxon>Ecdysozoa</taxon>
        <taxon>Arthropoda</taxon>
        <taxon>Hexapoda</taxon>
        <taxon>Insecta</taxon>
        <taxon>Pterygota</taxon>
        <taxon>Neoptera</taxon>
        <taxon>Endopterygota</taxon>
        <taxon>Coleoptera</taxon>
        <taxon>Polyphaga</taxon>
        <taxon>Cucujiformia</taxon>
        <taxon>Chrysomeloidea</taxon>
        <taxon>Chrysomelidae</taxon>
        <taxon>Galerucinae</taxon>
        <taxon>Diabroticina</taxon>
        <taxon>Diabroticites</taxon>
        <taxon>Diabrotica</taxon>
    </lineage>
</organism>
<evidence type="ECO:0000256" key="2">
    <source>
        <dbReference type="SAM" id="MobiDB-lite"/>
    </source>
</evidence>
<evidence type="ECO:0000313" key="4">
    <source>
        <dbReference type="EMBL" id="CAG9830235.1"/>
    </source>
</evidence>
<dbReference type="Pfam" id="PF05225">
    <property type="entry name" value="HTH_psq"/>
    <property type="match status" value="1"/>
</dbReference>
<accession>A0A9N9X9F5</accession>
<dbReference type="Proteomes" id="UP001153709">
    <property type="component" value="Chromosome 2"/>
</dbReference>
<dbReference type="GO" id="GO:0003677">
    <property type="term" value="F:DNA binding"/>
    <property type="evidence" value="ECO:0007669"/>
    <property type="project" value="InterPro"/>
</dbReference>
<keyword evidence="5" id="KW-1185">Reference proteome</keyword>
<comment type="subcellular location">
    <subcellularLocation>
        <location evidence="1">Nucleus</location>
    </subcellularLocation>
</comment>
<feature type="region of interest" description="Disordered" evidence="2">
    <location>
        <begin position="100"/>
        <end position="125"/>
    </location>
</feature>
<sequence>MSSKNQNYIRVRYYNNHMLQVRPVPLKMDKRKYSKDQLTFASKEVRSGSLRQHGAAKKYNIPKATLHIVVEHLVSKDVHFEKEKRRLEKLLQECFSDEEDVNDFEPNGTSDEFKPESKNEFNSDSSEYYPCKKKKVLTKILKV</sequence>
<dbReference type="Gene3D" id="1.10.10.60">
    <property type="entry name" value="Homeodomain-like"/>
    <property type="match status" value="1"/>
</dbReference>
<dbReference type="InterPro" id="IPR007889">
    <property type="entry name" value="HTH_Psq"/>
</dbReference>
<dbReference type="GO" id="GO:0005634">
    <property type="term" value="C:nucleus"/>
    <property type="evidence" value="ECO:0007669"/>
    <property type="project" value="UniProtKB-SubCell"/>
</dbReference>
<dbReference type="AlphaFoldDB" id="A0A9N9X9F5"/>
<proteinExistence type="predicted"/>
<feature type="compositionally biased region" description="Basic and acidic residues" evidence="2">
    <location>
        <begin position="111"/>
        <end position="121"/>
    </location>
</feature>
<evidence type="ECO:0000256" key="1">
    <source>
        <dbReference type="ARBA" id="ARBA00004123"/>
    </source>
</evidence>
<dbReference type="InterPro" id="IPR009057">
    <property type="entry name" value="Homeodomain-like_sf"/>
</dbReference>